<keyword evidence="2" id="KW-1185">Reference proteome</keyword>
<comment type="caution">
    <text evidence="1">The sequence shown here is derived from an EMBL/GenBank/DDBJ whole genome shotgun (WGS) entry which is preliminary data.</text>
</comment>
<protein>
    <submittedName>
        <fullName evidence="1">Uncharacterized protein</fullName>
    </submittedName>
</protein>
<accession>A0A7K1KQJ1</accession>
<sequence length="132" mass="15212">MADILSLPGDVCRHHMRGRCLYEEHLNPGYCAAWRCMAIARWESAFDDFLVRAERFDLGQEQAASLWERRFSRMIRSFDCERYEPDSGEEMPACVHLCDGLCCQALPPCEGRCRHFRLPQIIPSDLPSDESG</sequence>
<evidence type="ECO:0000313" key="1">
    <source>
        <dbReference type="EMBL" id="MUM78365.1"/>
    </source>
</evidence>
<reference evidence="1 2" key="1">
    <citation type="submission" date="2019-11" db="EMBL/GenBank/DDBJ databases">
        <title>Pseudodesulfovibrio alkaliphilus, sp. nov., an alkaliphilic sulfate-reducing bacteria from mud volcano of Taman peninsula, Russia.</title>
        <authorList>
            <person name="Frolova A."/>
            <person name="Merkel A.Y."/>
            <person name="Slobodkin A.I."/>
        </authorList>
    </citation>
    <scope>NUCLEOTIDE SEQUENCE [LARGE SCALE GENOMIC DNA]</scope>
    <source>
        <strain evidence="1 2">F-1</strain>
    </source>
</reference>
<dbReference type="RefSeq" id="WP_155935001.1">
    <property type="nucleotide sequence ID" value="NZ_WODC01000008.1"/>
</dbReference>
<name>A0A7K1KQJ1_9BACT</name>
<organism evidence="1 2">
    <name type="scientific">Pseudodesulfovibrio alkaliphilus</name>
    <dbReference type="NCBI Taxonomy" id="2661613"/>
    <lineage>
        <taxon>Bacteria</taxon>
        <taxon>Pseudomonadati</taxon>
        <taxon>Thermodesulfobacteriota</taxon>
        <taxon>Desulfovibrionia</taxon>
        <taxon>Desulfovibrionales</taxon>
        <taxon>Desulfovibrionaceae</taxon>
    </lineage>
</organism>
<evidence type="ECO:0000313" key="2">
    <source>
        <dbReference type="Proteomes" id="UP000461162"/>
    </source>
</evidence>
<proteinExistence type="predicted"/>
<dbReference type="AlphaFoldDB" id="A0A7K1KQJ1"/>
<dbReference type="EMBL" id="WODC01000008">
    <property type="protein sequence ID" value="MUM78365.1"/>
    <property type="molecule type" value="Genomic_DNA"/>
</dbReference>
<dbReference type="Proteomes" id="UP000461162">
    <property type="component" value="Unassembled WGS sequence"/>
</dbReference>
<gene>
    <name evidence="1" type="ORF">GKC30_12040</name>
</gene>